<dbReference type="Proteomes" id="UP001155079">
    <property type="component" value="Unassembled WGS sequence"/>
</dbReference>
<evidence type="ECO:0000313" key="2">
    <source>
        <dbReference type="EMBL" id="MCM2402052.1"/>
    </source>
</evidence>
<name>A0ABT0V9E0_9HYPH</name>
<gene>
    <name evidence="2" type="ORF">NBH20_12860</name>
</gene>
<dbReference type="CDD" id="cd00207">
    <property type="entry name" value="fer2"/>
    <property type="match status" value="1"/>
</dbReference>
<dbReference type="InterPro" id="IPR042204">
    <property type="entry name" value="2Fe-2S-bd_N"/>
</dbReference>
<dbReference type="Pfam" id="PF13510">
    <property type="entry name" value="Fer2_4"/>
    <property type="match status" value="1"/>
</dbReference>
<dbReference type="InterPro" id="IPR036010">
    <property type="entry name" value="2Fe-2S_ferredoxin-like_sf"/>
</dbReference>
<evidence type="ECO:0000313" key="3">
    <source>
        <dbReference type="Proteomes" id="UP001155079"/>
    </source>
</evidence>
<proteinExistence type="predicted"/>
<dbReference type="InterPro" id="IPR001041">
    <property type="entry name" value="2Fe-2S_ferredoxin-type"/>
</dbReference>
<evidence type="ECO:0000256" key="1">
    <source>
        <dbReference type="ARBA" id="ARBA00023002"/>
    </source>
</evidence>
<dbReference type="SUPFAM" id="SSF54292">
    <property type="entry name" value="2Fe-2S ferredoxin-like"/>
    <property type="match status" value="1"/>
</dbReference>
<dbReference type="Gene3D" id="3.10.20.440">
    <property type="entry name" value="2Fe-2S iron-sulphur cluster binding domain, sarcosine oxidase, alpha subunit, N-terminal domain"/>
    <property type="match status" value="1"/>
</dbReference>
<accession>A0ABT0V9E0</accession>
<comment type="caution">
    <text evidence="2">The sequence shown here is derived from an EMBL/GenBank/DDBJ whole genome shotgun (WGS) entry which is preliminary data.</text>
</comment>
<organism evidence="2 3">
    <name type="scientific">Ciceribacter sichuanensis</name>
    <dbReference type="NCBI Taxonomy" id="2949647"/>
    <lineage>
        <taxon>Bacteria</taxon>
        <taxon>Pseudomonadati</taxon>
        <taxon>Pseudomonadota</taxon>
        <taxon>Alphaproteobacteria</taxon>
        <taxon>Hyphomicrobiales</taxon>
        <taxon>Rhizobiaceae</taxon>
        <taxon>Ciceribacter</taxon>
    </lineage>
</organism>
<sequence>MSQRIFFWQGQEIAFNEGESIAAALTAAGFLSYGADMAGRQTRYFCGIGACQNCLIRMDGKIIEACLTPARAGLVVQDAGDEHV</sequence>
<reference evidence="2 3" key="1">
    <citation type="submission" date="2022-06" db="EMBL/GenBank/DDBJ databases">
        <authorList>
            <person name="Sun Q."/>
        </authorList>
    </citation>
    <scope>NUCLEOTIDE SEQUENCE [LARGE SCALE GENOMIC DNA]</scope>
    <source>
        <strain evidence="2 3">S153</strain>
    </source>
</reference>
<protein>
    <submittedName>
        <fullName evidence="2">(2Fe-2S)-binding protein</fullName>
    </submittedName>
</protein>
<dbReference type="RefSeq" id="WP_250945337.1">
    <property type="nucleotide sequence ID" value="NZ_JAMQAY010000004.1"/>
</dbReference>
<keyword evidence="3" id="KW-1185">Reference proteome</keyword>
<dbReference type="EMBL" id="JAMQAY010000004">
    <property type="protein sequence ID" value="MCM2402052.1"/>
    <property type="molecule type" value="Genomic_DNA"/>
</dbReference>
<keyword evidence="1" id="KW-0560">Oxidoreductase</keyword>